<dbReference type="KEGG" id="smo:SELMODRAFT_104616"/>
<keyword evidence="4" id="KW-1185">Reference proteome</keyword>
<organism evidence="4">
    <name type="scientific">Selaginella moellendorffii</name>
    <name type="common">Spikemoss</name>
    <dbReference type="NCBI Taxonomy" id="88036"/>
    <lineage>
        <taxon>Eukaryota</taxon>
        <taxon>Viridiplantae</taxon>
        <taxon>Streptophyta</taxon>
        <taxon>Embryophyta</taxon>
        <taxon>Tracheophyta</taxon>
        <taxon>Lycopodiopsida</taxon>
        <taxon>Selaginellales</taxon>
        <taxon>Selaginellaceae</taxon>
        <taxon>Selaginella</taxon>
    </lineage>
</organism>
<dbReference type="InterPro" id="IPR000048">
    <property type="entry name" value="IQ_motif_EF-hand-BS"/>
</dbReference>
<dbReference type="PROSITE" id="PS50096">
    <property type="entry name" value="IQ"/>
    <property type="match status" value="2"/>
</dbReference>
<dbReference type="Proteomes" id="UP000001514">
    <property type="component" value="Unassembled WGS sequence"/>
</dbReference>
<dbReference type="Gene3D" id="1.20.5.190">
    <property type="match status" value="1"/>
</dbReference>
<dbReference type="OMA" id="WENRILA"/>
<dbReference type="PANTHER" id="PTHR32295:SF6">
    <property type="entry name" value="PROTEIN IQ-DOMAIN 18"/>
    <property type="match status" value="1"/>
</dbReference>
<protein>
    <recommendedName>
        <fullName evidence="5">DUF4005 domain-containing protein</fullName>
    </recommendedName>
</protein>
<evidence type="ECO:0000313" key="4">
    <source>
        <dbReference type="Proteomes" id="UP000001514"/>
    </source>
</evidence>
<reference evidence="3 4" key="1">
    <citation type="journal article" date="2011" name="Science">
        <title>The Selaginella genome identifies genetic changes associated with the evolution of vascular plants.</title>
        <authorList>
            <person name="Banks J.A."/>
            <person name="Nishiyama T."/>
            <person name="Hasebe M."/>
            <person name="Bowman J.L."/>
            <person name="Gribskov M."/>
            <person name="dePamphilis C."/>
            <person name="Albert V.A."/>
            <person name="Aono N."/>
            <person name="Aoyama T."/>
            <person name="Ambrose B.A."/>
            <person name="Ashton N.W."/>
            <person name="Axtell M.J."/>
            <person name="Barker E."/>
            <person name="Barker M.S."/>
            <person name="Bennetzen J.L."/>
            <person name="Bonawitz N.D."/>
            <person name="Chapple C."/>
            <person name="Cheng C."/>
            <person name="Correa L.G."/>
            <person name="Dacre M."/>
            <person name="DeBarry J."/>
            <person name="Dreyer I."/>
            <person name="Elias M."/>
            <person name="Engstrom E.M."/>
            <person name="Estelle M."/>
            <person name="Feng L."/>
            <person name="Finet C."/>
            <person name="Floyd S.K."/>
            <person name="Frommer W.B."/>
            <person name="Fujita T."/>
            <person name="Gramzow L."/>
            <person name="Gutensohn M."/>
            <person name="Harholt J."/>
            <person name="Hattori M."/>
            <person name="Heyl A."/>
            <person name="Hirai T."/>
            <person name="Hiwatashi Y."/>
            <person name="Ishikawa M."/>
            <person name="Iwata M."/>
            <person name="Karol K.G."/>
            <person name="Koehler B."/>
            <person name="Kolukisaoglu U."/>
            <person name="Kubo M."/>
            <person name="Kurata T."/>
            <person name="Lalonde S."/>
            <person name="Li K."/>
            <person name="Li Y."/>
            <person name="Litt A."/>
            <person name="Lyons E."/>
            <person name="Manning G."/>
            <person name="Maruyama T."/>
            <person name="Michael T.P."/>
            <person name="Mikami K."/>
            <person name="Miyazaki S."/>
            <person name="Morinaga S."/>
            <person name="Murata T."/>
            <person name="Mueller-Roeber B."/>
            <person name="Nelson D.R."/>
            <person name="Obara M."/>
            <person name="Oguri Y."/>
            <person name="Olmstead R.G."/>
            <person name="Onodera N."/>
            <person name="Petersen B.L."/>
            <person name="Pils B."/>
            <person name="Prigge M."/>
            <person name="Rensing S.A."/>
            <person name="Riano-Pachon D.M."/>
            <person name="Roberts A.W."/>
            <person name="Sato Y."/>
            <person name="Scheller H.V."/>
            <person name="Schulz B."/>
            <person name="Schulz C."/>
            <person name="Shakirov E.V."/>
            <person name="Shibagaki N."/>
            <person name="Shinohara N."/>
            <person name="Shippen D.E."/>
            <person name="Soerensen I."/>
            <person name="Sotooka R."/>
            <person name="Sugimoto N."/>
            <person name="Sugita M."/>
            <person name="Sumikawa N."/>
            <person name="Tanurdzic M."/>
            <person name="Theissen G."/>
            <person name="Ulvskov P."/>
            <person name="Wakazuki S."/>
            <person name="Weng J.K."/>
            <person name="Willats W.W."/>
            <person name="Wipf D."/>
            <person name="Wolf P.G."/>
            <person name="Yang L."/>
            <person name="Zimmer A.D."/>
            <person name="Zhu Q."/>
            <person name="Mitros T."/>
            <person name="Hellsten U."/>
            <person name="Loque D."/>
            <person name="Otillar R."/>
            <person name="Salamov A."/>
            <person name="Schmutz J."/>
            <person name="Shapiro H."/>
            <person name="Lindquist E."/>
            <person name="Lucas S."/>
            <person name="Rokhsar D."/>
            <person name="Grigoriev I.V."/>
        </authorList>
    </citation>
    <scope>NUCLEOTIDE SEQUENCE [LARGE SCALE GENOMIC DNA]</scope>
</reference>
<dbReference type="eggNOG" id="ENOG502QSVK">
    <property type="taxonomic scope" value="Eukaryota"/>
</dbReference>
<proteinExistence type="inferred from homology"/>
<dbReference type="HOGENOM" id="CLU_060053_1_0_1"/>
<comment type="similarity">
    <text evidence="2">Belongs to the IQD family.</text>
</comment>
<sequence length="197" mass="23131">MARLGVSTNNKSHIAFRTVREEWAAIRIQSAFRSFLSRRALRALKGLVRLQALVRGHLVRKQAAVTLRCMQALVRVQARVRARQVRMSEEGQQVRWRIEQRRMLEAQRHQAELGWCACHGTKEEIEAKLFQKQEAAVKRERALAYAFSHQVREENCNHWGWSWLERWMAAKPWENRILANQEKQQSSGKENNVHAAR</sequence>
<dbReference type="PANTHER" id="PTHR32295">
    <property type="entry name" value="IQ-DOMAIN 5-RELATED"/>
    <property type="match status" value="1"/>
</dbReference>
<dbReference type="AlphaFoldDB" id="D8RXZ3"/>
<evidence type="ECO:0000256" key="2">
    <source>
        <dbReference type="ARBA" id="ARBA00024341"/>
    </source>
</evidence>
<gene>
    <name evidence="3" type="ORF">SELMODRAFT_104616</name>
</gene>
<dbReference type="FunCoup" id="D8RXZ3">
    <property type="interactions" value="886"/>
</dbReference>
<dbReference type="SMART" id="SM00015">
    <property type="entry name" value="IQ"/>
    <property type="match status" value="2"/>
</dbReference>
<dbReference type="Pfam" id="PF00612">
    <property type="entry name" value="IQ"/>
    <property type="match status" value="2"/>
</dbReference>
<dbReference type="InParanoid" id="D8RXZ3"/>
<accession>D8RXZ3</accession>
<keyword evidence="1" id="KW-0112">Calmodulin-binding</keyword>
<dbReference type="GO" id="GO:0005516">
    <property type="term" value="F:calmodulin binding"/>
    <property type="evidence" value="ECO:0007669"/>
    <property type="project" value="UniProtKB-KW"/>
</dbReference>
<evidence type="ECO:0008006" key="5">
    <source>
        <dbReference type="Google" id="ProtNLM"/>
    </source>
</evidence>
<name>D8RXZ3_SELML</name>
<evidence type="ECO:0000313" key="3">
    <source>
        <dbReference type="EMBL" id="EFJ23005.1"/>
    </source>
</evidence>
<dbReference type="Gramene" id="EFJ23005">
    <property type="protein sequence ID" value="EFJ23005"/>
    <property type="gene ID" value="SELMODRAFT_104616"/>
</dbReference>
<feature type="non-terminal residue" evidence="3">
    <location>
        <position position="197"/>
    </location>
</feature>
<evidence type="ECO:0000256" key="1">
    <source>
        <dbReference type="ARBA" id="ARBA00022860"/>
    </source>
</evidence>
<dbReference type="EMBL" id="GL377594">
    <property type="protein sequence ID" value="EFJ23005.1"/>
    <property type="molecule type" value="Genomic_DNA"/>
</dbReference>